<protein>
    <submittedName>
        <fullName evidence="3">Chemotaxis protein CheX</fullName>
    </submittedName>
</protein>
<keyword evidence="1" id="KW-0145">Chemotaxis</keyword>
<proteinExistence type="predicted"/>
<dbReference type="PANTHER" id="PTHR39452">
    <property type="entry name" value="CHEY-P PHOSPHATASE CHEX"/>
    <property type="match status" value="1"/>
</dbReference>
<dbReference type="Gene3D" id="3.40.1550.10">
    <property type="entry name" value="CheC-like"/>
    <property type="match status" value="1"/>
</dbReference>
<dbReference type="Pfam" id="PF13690">
    <property type="entry name" value="CheX"/>
    <property type="match status" value="1"/>
</dbReference>
<dbReference type="Proteomes" id="UP001310386">
    <property type="component" value="Unassembled WGS sequence"/>
</dbReference>
<dbReference type="PANTHER" id="PTHR39452:SF1">
    <property type="entry name" value="CHEY-P PHOSPHATASE CHEX"/>
    <property type="match status" value="1"/>
</dbReference>
<dbReference type="InterPro" id="IPR038756">
    <property type="entry name" value="CheX-like"/>
</dbReference>
<dbReference type="SUPFAM" id="SSF103039">
    <property type="entry name" value="CheC-like"/>
    <property type="match status" value="1"/>
</dbReference>
<keyword evidence="4" id="KW-1185">Reference proteome</keyword>
<dbReference type="InterPro" id="IPR028976">
    <property type="entry name" value="CheC-like_sf"/>
</dbReference>
<name>A0ABU5ZJZ6_9BACL</name>
<dbReference type="EMBL" id="JAYJLD010000023">
    <property type="protein sequence ID" value="MEB3102837.1"/>
    <property type="molecule type" value="Genomic_DNA"/>
</dbReference>
<dbReference type="InterPro" id="IPR028051">
    <property type="entry name" value="CheX-like_dom"/>
</dbReference>
<comment type="caution">
    <text evidence="3">The sequence shown here is derived from an EMBL/GenBank/DDBJ whole genome shotgun (WGS) entry which is preliminary data.</text>
</comment>
<dbReference type="CDD" id="cd17906">
    <property type="entry name" value="CheX"/>
    <property type="match status" value="1"/>
</dbReference>
<organism evidence="3 4">
    <name type="scientific">Ferviditalea candida</name>
    <dbReference type="NCBI Taxonomy" id="3108399"/>
    <lineage>
        <taxon>Bacteria</taxon>
        <taxon>Bacillati</taxon>
        <taxon>Bacillota</taxon>
        <taxon>Bacilli</taxon>
        <taxon>Bacillales</taxon>
        <taxon>Paenibacillaceae</taxon>
        <taxon>Ferviditalea</taxon>
    </lineage>
</organism>
<feature type="domain" description="Chemotaxis phosphatase CheX-like" evidence="2">
    <location>
        <begin position="45"/>
        <end position="121"/>
    </location>
</feature>
<evidence type="ECO:0000313" key="3">
    <source>
        <dbReference type="EMBL" id="MEB3102837.1"/>
    </source>
</evidence>
<evidence type="ECO:0000256" key="1">
    <source>
        <dbReference type="ARBA" id="ARBA00022500"/>
    </source>
</evidence>
<reference evidence="3" key="1">
    <citation type="submission" date="2023-12" db="EMBL/GenBank/DDBJ databases">
        <title>Fervidustalea candida gen. nov., sp. nov., a novel member of the family Paenibacillaceae isolated from a geothermal area.</title>
        <authorList>
            <person name="Li W.-J."/>
            <person name="Jiao J.-Y."/>
            <person name="Chen Y."/>
        </authorList>
    </citation>
    <scope>NUCLEOTIDE SEQUENCE</scope>
    <source>
        <strain evidence="3">SYSU GA230002</strain>
    </source>
</reference>
<sequence length="155" mass="16219">MQSLSVKAGELLECAMDSVKQVMPVPVAIGAPGECNKTLLESGLCVLIGFTGDLAGRLLIDGDVRTFGKLGETMFGMTLEGEMLFSFAGEVANMLAGGMSVIMASKGGKMDITPPTVMEGEMKLFGFHRGAIIPATLEGVGGMNLVLLFQEEKAV</sequence>
<evidence type="ECO:0000259" key="2">
    <source>
        <dbReference type="Pfam" id="PF13690"/>
    </source>
</evidence>
<evidence type="ECO:0000313" key="4">
    <source>
        <dbReference type="Proteomes" id="UP001310386"/>
    </source>
</evidence>
<gene>
    <name evidence="3" type="ORF">VF724_14345</name>
</gene>
<dbReference type="RefSeq" id="WP_371754961.1">
    <property type="nucleotide sequence ID" value="NZ_JAYJLD010000023.1"/>
</dbReference>
<accession>A0ABU5ZJZ6</accession>